<dbReference type="GO" id="GO:0016757">
    <property type="term" value="F:glycosyltransferase activity"/>
    <property type="evidence" value="ECO:0007669"/>
    <property type="project" value="UniProtKB-KW"/>
</dbReference>
<dbReference type="Gene3D" id="3.40.50.2020">
    <property type="match status" value="1"/>
</dbReference>
<dbReference type="PANTHER" id="PTHR47505:SF1">
    <property type="entry name" value="DNA UTILIZATION PROTEIN YHGH"/>
    <property type="match status" value="1"/>
</dbReference>
<dbReference type="InterPro" id="IPR029057">
    <property type="entry name" value="PRTase-like"/>
</dbReference>
<feature type="domain" description="Phosphoribosyltransferase" evidence="2">
    <location>
        <begin position="120"/>
        <end position="175"/>
    </location>
</feature>
<dbReference type="InterPro" id="IPR051910">
    <property type="entry name" value="ComF/GntX_DNA_util-trans"/>
</dbReference>
<organism evidence="3 4">
    <name type="scientific">Okeanomitos corallinicola TIOX110</name>
    <dbReference type="NCBI Taxonomy" id="3133117"/>
    <lineage>
        <taxon>Bacteria</taxon>
        <taxon>Bacillati</taxon>
        <taxon>Cyanobacteriota</taxon>
        <taxon>Cyanophyceae</taxon>
        <taxon>Nostocales</taxon>
        <taxon>Aphanizomenonaceae</taxon>
        <taxon>Okeanomitos</taxon>
    </lineage>
</organism>
<dbReference type="InterPro" id="IPR000836">
    <property type="entry name" value="PRTase_dom"/>
</dbReference>
<proteinExistence type="inferred from homology"/>
<dbReference type="EMBL" id="CP150886">
    <property type="protein sequence ID" value="WZB90069.1"/>
    <property type="molecule type" value="Genomic_DNA"/>
</dbReference>
<name>A0ABZ2UYQ1_9CYAN</name>
<keyword evidence="3" id="KW-0808">Transferase</keyword>
<keyword evidence="3" id="KW-0328">Glycosyltransferase</keyword>
<reference evidence="3 4" key="1">
    <citation type="submission" date="2024-04" db="EMBL/GenBank/DDBJ databases">
        <title>Okeanomitos corallinicola gen. &amp; sp. nov. (Nostocales, Cyanobacteria), a new toxic marine heterocyst-forming cyanobacterium from a coral reef.</title>
        <authorList>
            <person name="Li H."/>
            <person name="Li R."/>
            <person name="Kang J."/>
            <person name="Hii K.S."/>
            <person name="Mohamed H.F."/>
            <person name="Xu X."/>
            <person name="Luo Z."/>
        </authorList>
    </citation>
    <scope>NUCLEOTIDE SEQUENCE [LARGE SCALE GENOMIC DNA]</scope>
    <source>
        <strain evidence="3 4">TIOX110</strain>
    </source>
</reference>
<keyword evidence="4" id="KW-1185">Reference proteome</keyword>
<gene>
    <name evidence="3" type="ORF">WJM97_10430</name>
</gene>
<dbReference type="SUPFAM" id="SSF53271">
    <property type="entry name" value="PRTase-like"/>
    <property type="match status" value="1"/>
</dbReference>
<dbReference type="PANTHER" id="PTHR47505">
    <property type="entry name" value="DNA UTILIZATION PROTEIN YHGH"/>
    <property type="match status" value="1"/>
</dbReference>
<sequence>MTIFNKLPDLFYLGFYHPQYNYYEDCYEDNEHFNEYSHTILELKNRKHYAINFFLQKFKLFLNNEKIAIATVPPHTSADPSSGIRDLAKQLIKLYPSFSDAVFCLERFKDSHRNRTIDNHLSTIKVNKSSAIKDKKVILLDDVLTTGSSIEACKKLLLDAGAKEVKVIVLGKTMRDVEDTHDFIEQKIDEYLQDSLEEVYFEYRYLMKDDETIQDVLKEEAINEHLEVDEWANEQYSYLDTQEEYDYIEEEVHKRHEIIDEIYHAKLWELRKQKQNEESNFEHDRVMVYEYCQYIQEETHQVLDGCTCFSVCNPFIFYFRDW</sequence>
<dbReference type="CDD" id="cd06223">
    <property type="entry name" value="PRTases_typeI"/>
    <property type="match status" value="1"/>
</dbReference>
<evidence type="ECO:0000256" key="1">
    <source>
        <dbReference type="ARBA" id="ARBA00008007"/>
    </source>
</evidence>
<evidence type="ECO:0000313" key="3">
    <source>
        <dbReference type="EMBL" id="WZB90069.1"/>
    </source>
</evidence>
<protein>
    <submittedName>
        <fullName evidence="3">Phosphoribosyltransferase family protein</fullName>
    </submittedName>
</protein>
<dbReference type="RefSeq" id="WP_353932964.1">
    <property type="nucleotide sequence ID" value="NZ_CP150886.1"/>
</dbReference>
<dbReference type="Pfam" id="PF00156">
    <property type="entry name" value="Pribosyltran"/>
    <property type="match status" value="1"/>
</dbReference>
<comment type="similarity">
    <text evidence="1">Belongs to the ComF/GntX family.</text>
</comment>
<accession>A0ABZ2UYQ1</accession>
<evidence type="ECO:0000313" key="4">
    <source>
        <dbReference type="Proteomes" id="UP001483337"/>
    </source>
</evidence>
<evidence type="ECO:0000259" key="2">
    <source>
        <dbReference type="Pfam" id="PF00156"/>
    </source>
</evidence>
<dbReference type="Proteomes" id="UP001483337">
    <property type="component" value="Chromosome"/>
</dbReference>